<accession>A0A6M3J0P0</accession>
<protein>
    <submittedName>
        <fullName evidence="1">Putative terminase</fullName>
    </submittedName>
</protein>
<dbReference type="Gene3D" id="3.40.50.300">
    <property type="entry name" value="P-loop containing nucleotide triphosphate hydrolases"/>
    <property type="match status" value="1"/>
</dbReference>
<name>A0A6M3J0P0_9ZZZZ</name>
<sequence>MECIAGNPVPWMTRYLKVQTKDNRIVPFGLSRATRNLAQEFTHRKIDLKARQLWVTTFYQAMAYAFAACIPNFKAGLVLHEDEAAERTFQDRILFFHRTLPEALRPPLEYERADLIKFRPYPESTGSSIFIGTASGYDFGRSGTLNMLLLSEFGRYKEPDANELMRGAAQAVPHDGWIIVESTPKGLGTPFWILYTNAASPDSPWRRSFLPWHLNDEYHLPPPQGEAPIVLTPEELELAAIGVSQDQIRWYRWKRAELATAGQEETLAQEYPSDDIECWLTSQEGAFPGDGEAAIRRMLQNAAKPLRVVETLRQWKLPDPSARYLLFADVAEGLVKGDEQYAVLGNLLTGEHVASIRGKMLQDAFARQCCELAVLYNRALVVPERNTGALFINTCQRLGYSNLYRDGFGPTARVGLHTNTFTKPRMVEAMRQALAQGEFTSHDDVALRQMLEYRSTRTDNGSLTGWAAPAGGFDDAVIACMGFNYLRKTMPAGGIAPSRTPAVERYPEDVLAW</sequence>
<proteinExistence type="predicted"/>
<dbReference type="InterPro" id="IPR027417">
    <property type="entry name" value="P-loop_NTPase"/>
</dbReference>
<gene>
    <name evidence="1" type="ORF">MM415B00708_0020</name>
</gene>
<evidence type="ECO:0000313" key="1">
    <source>
        <dbReference type="EMBL" id="QJA62885.1"/>
    </source>
</evidence>
<reference evidence="1" key="1">
    <citation type="submission" date="2020-03" db="EMBL/GenBank/DDBJ databases">
        <title>The deep terrestrial virosphere.</title>
        <authorList>
            <person name="Holmfeldt K."/>
            <person name="Nilsson E."/>
            <person name="Simone D."/>
            <person name="Lopez-Fernandez M."/>
            <person name="Wu X."/>
            <person name="de Brujin I."/>
            <person name="Lundin D."/>
            <person name="Andersson A."/>
            <person name="Bertilsson S."/>
            <person name="Dopson M."/>
        </authorList>
    </citation>
    <scope>NUCLEOTIDE SEQUENCE</scope>
    <source>
        <strain evidence="1">MM415B00708</strain>
    </source>
</reference>
<organism evidence="1">
    <name type="scientific">viral metagenome</name>
    <dbReference type="NCBI Taxonomy" id="1070528"/>
    <lineage>
        <taxon>unclassified sequences</taxon>
        <taxon>metagenomes</taxon>
        <taxon>organismal metagenomes</taxon>
    </lineage>
</organism>
<dbReference type="EMBL" id="MT141484">
    <property type="protein sequence ID" value="QJA62885.1"/>
    <property type="molecule type" value="Genomic_DNA"/>
</dbReference>
<dbReference type="Gene3D" id="3.30.420.240">
    <property type="match status" value="1"/>
</dbReference>
<dbReference type="AlphaFoldDB" id="A0A6M3J0P0"/>